<dbReference type="InterPro" id="IPR050250">
    <property type="entry name" value="Macrolide_Exporter_MacB"/>
</dbReference>
<name>A0ABP8Y1K1_9ACTN</name>
<reference evidence="10" key="1">
    <citation type="journal article" date="2019" name="Int. J. Syst. Evol. Microbiol.">
        <title>The Global Catalogue of Microorganisms (GCM) 10K type strain sequencing project: providing services to taxonomists for standard genome sequencing and annotation.</title>
        <authorList>
            <consortium name="The Broad Institute Genomics Platform"/>
            <consortium name="The Broad Institute Genome Sequencing Center for Infectious Disease"/>
            <person name="Wu L."/>
            <person name="Ma J."/>
        </authorList>
    </citation>
    <scope>NUCLEOTIDE SEQUENCE [LARGE SCALE GENOMIC DNA]</scope>
    <source>
        <strain evidence="10">JCM 18531</strain>
    </source>
</reference>
<dbReference type="RefSeq" id="WP_345523870.1">
    <property type="nucleotide sequence ID" value="NZ_BAABKM010000005.1"/>
</dbReference>
<keyword evidence="3 7" id="KW-0812">Transmembrane</keyword>
<evidence type="ECO:0000256" key="3">
    <source>
        <dbReference type="ARBA" id="ARBA00022692"/>
    </source>
</evidence>
<evidence type="ECO:0000256" key="2">
    <source>
        <dbReference type="ARBA" id="ARBA00022475"/>
    </source>
</evidence>
<feature type="transmembrane region" description="Helical" evidence="7">
    <location>
        <begin position="516"/>
        <end position="539"/>
    </location>
</feature>
<evidence type="ECO:0000256" key="4">
    <source>
        <dbReference type="ARBA" id="ARBA00022989"/>
    </source>
</evidence>
<feature type="transmembrane region" description="Helical" evidence="7">
    <location>
        <begin position="356"/>
        <end position="381"/>
    </location>
</feature>
<evidence type="ECO:0000256" key="7">
    <source>
        <dbReference type="SAM" id="Phobius"/>
    </source>
</evidence>
<feature type="transmembrane region" description="Helical" evidence="7">
    <location>
        <begin position="743"/>
        <end position="768"/>
    </location>
</feature>
<feature type="transmembrane region" description="Helical" evidence="7">
    <location>
        <begin position="799"/>
        <end position="823"/>
    </location>
</feature>
<dbReference type="Proteomes" id="UP001499974">
    <property type="component" value="Unassembled WGS sequence"/>
</dbReference>
<gene>
    <name evidence="9" type="ORF">GCM10023349_44030</name>
</gene>
<evidence type="ECO:0000256" key="6">
    <source>
        <dbReference type="ARBA" id="ARBA00038076"/>
    </source>
</evidence>
<sequence length="880" mass="89453">MRTDPGPLVLIAVVVALTTSLLAAAGPLTERASDRALADAVRRAGAQGAVVGTFDRGDVFYDTRARDPRAAAKLRAAVSGAQRLLPQRVARVVQPGTTSATSTPLQLLDAGPGRYLTLAYLDGPAGPPGVRYVSGGPPRPTVGAGRAGTELPADAVWTVQVSLSRAAAKALGLRPGDRLPMKDQQARPVSALVSGVFVARDPGERTWLPVPELLHPVQGVSAGVRTASAGALVSAAALPDLQLALPADGLTERIYATPRPDAVRWSDSDELLRAIGSLKAAPQVPGGAVWDSELDRVLEDGRSQVAVARGQADVLLLSLLVCALLVLWLAAELLVRRRAPSVLLTRERGGTLAEIAAELFIEAAGWVLAGVLVGVLGAWLVTGDAGWSWWFMVPFLAAAAAGARGAALSSRATDPRRTPANRNARRVLARGRQLRRAVAVAAVVAAAALSFLALRQRGVVGEGGDLTAAGAPVWWAVAGALLVVAGVPALAGLLLDATRRSSGAVAFFVAARVRETGARALPLLVITVTVAQLTFAIALTSTEQRGQAAGALLSVGGDARATLSPGRPNAQLVPALEAAPGVRAAVAARIDDLVPATSRTSADTVLLTVVDAAAYERLLAASALPDAPQLGRLVRGDGAGVPALVLGGPAGLRDGFSVRSSGGPAVKLTVVGTAPRVRDTVEPVVVVDAATYARAGGVAEPDTVWAVGPGAASALRAQAGPGDAVVVYADELAARRAAPLVKVLVGLALGASALLLLFALLGVVMMAASEAGPRASSLGRLRALGLRDRQLRSVLGGELAAPVLVGALAGLALGLGAAVVMFGQLSLESVTGQASAPSVSVPVWVLVGPACLVGAVVVLTSVEWTRLRRVALGQLLRGGQ</sequence>
<evidence type="ECO:0000256" key="5">
    <source>
        <dbReference type="ARBA" id="ARBA00023136"/>
    </source>
</evidence>
<dbReference type="PANTHER" id="PTHR30572:SF4">
    <property type="entry name" value="ABC TRANSPORTER PERMEASE YTRF"/>
    <property type="match status" value="1"/>
</dbReference>
<dbReference type="EMBL" id="BAABKM010000005">
    <property type="protein sequence ID" value="GAA4719189.1"/>
    <property type="molecule type" value="Genomic_DNA"/>
</dbReference>
<evidence type="ECO:0000313" key="9">
    <source>
        <dbReference type="EMBL" id="GAA4719189.1"/>
    </source>
</evidence>
<dbReference type="InterPro" id="IPR003838">
    <property type="entry name" value="ABC3_permease_C"/>
</dbReference>
<proteinExistence type="inferred from homology"/>
<protein>
    <recommendedName>
        <fullName evidence="8">ABC3 transporter permease C-terminal domain-containing protein</fullName>
    </recommendedName>
</protein>
<comment type="caution">
    <text evidence="9">The sequence shown here is derived from an EMBL/GenBank/DDBJ whole genome shotgun (WGS) entry which is preliminary data.</text>
</comment>
<feature type="transmembrane region" description="Helical" evidence="7">
    <location>
        <begin position="473"/>
        <end position="495"/>
    </location>
</feature>
<feature type="transmembrane region" description="Helical" evidence="7">
    <location>
        <begin position="843"/>
        <end position="862"/>
    </location>
</feature>
<comment type="similarity">
    <text evidence="6">Belongs to the ABC-4 integral membrane protein family.</text>
</comment>
<organism evidence="9 10">
    <name type="scientific">Nocardioides conyzicola</name>
    <dbReference type="NCBI Taxonomy" id="1651781"/>
    <lineage>
        <taxon>Bacteria</taxon>
        <taxon>Bacillati</taxon>
        <taxon>Actinomycetota</taxon>
        <taxon>Actinomycetes</taxon>
        <taxon>Propionibacteriales</taxon>
        <taxon>Nocardioidaceae</taxon>
        <taxon>Nocardioides</taxon>
    </lineage>
</organism>
<evidence type="ECO:0000256" key="1">
    <source>
        <dbReference type="ARBA" id="ARBA00004651"/>
    </source>
</evidence>
<dbReference type="Pfam" id="PF02687">
    <property type="entry name" value="FtsX"/>
    <property type="match status" value="1"/>
</dbReference>
<keyword evidence="2" id="KW-1003">Cell membrane</keyword>
<feature type="transmembrane region" description="Helical" evidence="7">
    <location>
        <begin position="314"/>
        <end position="335"/>
    </location>
</feature>
<keyword evidence="5 7" id="KW-0472">Membrane</keyword>
<comment type="subcellular location">
    <subcellularLocation>
        <location evidence="1">Cell membrane</location>
        <topology evidence="1">Multi-pass membrane protein</topology>
    </subcellularLocation>
</comment>
<accession>A0ABP8Y1K1</accession>
<dbReference type="PANTHER" id="PTHR30572">
    <property type="entry name" value="MEMBRANE COMPONENT OF TRANSPORTER-RELATED"/>
    <property type="match status" value="1"/>
</dbReference>
<evidence type="ECO:0000313" key="10">
    <source>
        <dbReference type="Proteomes" id="UP001499974"/>
    </source>
</evidence>
<keyword evidence="4 7" id="KW-1133">Transmembrane helix</keyword>
<feature type="transmembrane region" description="Helical" evidence="7">
    <location>
        <begin position="387"/>
        <end position="407"/>
    </location>
</feature>
<evidence type="ECO:0000259" key="8">
    <source>
        <dbReference type="Pfam" id="PF02687"/>
    </source>
</evidence>
<feature type="domain" description="ABC3 transporter permease C-terminal" evidence="8">
    <location>
        <begin position="751"/>
        <end position="861"/>
    </location>
</feature>
<keyword evidence="10" id="KW-1185">Reference proteome</keyword>
<feature type="transmembrane region" description="Helical" evidence="7">
    <location>
        <begin position="434"/>
        <end position="453"/>
    </location>
</feature>